<reference evidence="2" key="1">
    <citation type="submission" date="2014-09" db="EMBL/GenBank/DDBJ databases">
        <authorList>
            <person name="Sharma Rahul"/>
            <person name="Thines Marco"/>
        </authorList>
    </citation>
    <scope>NUCLEOTIDE SEQUENCE [LARGE SCALE GENOMIC DNA]</scope>
</reference>
<keyword evidence="2" id="KW-1185">Reference proteome</keyword>
<accession>A0A0P1AH82</accession>
<proteinExistence type="predicted"/>
<name>A0A0P1AH82_PLAHL</name>
<dbReference type="EMBL" id="CCYD01000442">
    <property type="protein sequence ID" value="CEG39834.1"/>
    <property type="molecule type" value="Genomic_DNA"/>
</dbReference>
<dbReference type="RefSeq" id="XP_024576203.1">
    <property type="nucleotide sequence ID" value="XM_024725424.1"/>
</dbReference>
<evidence type="ECO:0000313" key="2">
    <source>
        <dbReference type="Proteomes" id="UP000054928"/>
    </source>
</evidence>
<evidence type="ECO:0000313" key="1">
    <source>
        <dbReference type="EMBL" id="CEG39834.1"/>
    </source>
</evidence>
<organism evidence="1 2">
    <name type="scientific">Plasmopara halstedii</name>
    <name type="common">Downy mildew of sunflower</name>
    <dbReference type="NCBI Taxonomy" id="4781"/>
    <lineage>
        <taxon>Eukaryota</taxon>
        <taxon>Sar</taxon>
        <taxon>Stramenopiles</taxon>
        <taxon>Oomycota</taxon>
        <taxon>Peronosporomycetes</taxon>
        <taxon>Peronosporales</taxon>
        <taxon>Peronosporaceae</taxon>
        <taxon>Plasmopara</taxon>
    </lineage>
</organism>
<dbReference type="GeneID" id="36405123"/>
<sequence>MGILLDRINDVDMDDLDARADDKKALFPTVSLNGVGELVHGVFDLNSFLFDLSSFEQQIQQERQCALEVERTKRNKNIPMSVVEQERFQDEVMMVELVRDYFLHYGYATTYEAFEATLMPMKSQQTSTGVNESDKVSSNTTKQMEFMEDESKRNDLNGTPSQTISKTHQMFVSLNLRNEVRDYIRSFRTAQALVVLEHNIPTLLKHWSEHQTKCLRRLMLYCRILCIIDILTLQSEANTSNSSSNGASLLAIEETKRDGWNPDLAIEVARQVFVSNLENTSGKRKREANDCTMTNDENRDDIELVMSLLLYDQRENVPKTSRARRFLTFEFRESVAEQLNCLLLGYDDAPQTRSRVSCLETFLADLETLQKEC</sequence>
<dbReference type="Proteomes" id="UP000054928">
    <property type="component" value="Unassembled WGS sequence"/>
</dbReference>
<dbReference type="STRING" id="4781.A0A0P1AH82"/>
<dbReference type="OrthoDB" id="258495at2759"/>
<dbReference type="AlphaFoldDB" id="A0A0P1AH82"/>
<protein>
    <submittedName>
        <fullName evidence="1">CTLH/CRA C-terminal to LisH motif domain</fullName>
    </submittedName>
</protein>